<dbReference type="AlphaFoldDB" id="A0A9J7BYK5"/>
<dbReference type="CDD" id="cd11325">
    <property type="entry name" value="AmyAc_GTHase"/>
    <property type="match status" value="1"/>
</dbReference>
<keyword evidence="9 14" id="KW-0326">Glycosidase</keyword>
<dbReference type="Gene3D" id="3.20.20.80">
    <property type="entry name" value="Glycosidases"/>
    <property type="match status" value="1"/>
</dbReference>
<evidence type="ECO:0000259" key="18">
    <source>
        <dbReference type="SMART" id="SM00642"/>
    </source>
</evidence>
<feature type="site" description="Transition state stabilizer" evidence="17">
    <location>
        <position position="378"/>
    </location>
</feature>
<dbReference type="Gene3D" id="2.60.40.10">
    <property type="entry name" value="Immunoglobulins"/>
    <property type="match status" value="1"/>
</dbReference>
<dbReference type="PIRSF" id="PIRSF006337">
    <property type="entry name" value="Trehalose_TreZ"/>
    <property type="match status" value="1"/>
</dbReference>
<accession>A0A9J7BYK5</accession>
<reference evidence="19" key="1">
    <citation type="submission" date="2021-04" db="EMBL/GenBank/DDBJ databases">
        <title>Phylogenetic analysis of Acidobacteriaceae.</title>
        <authorList>
            <person name="Qiu L."/>
            <person name="Zhang Q."/>
        </authorList>
    </citation>
    <scope>NUCLEOTIDE SEQUENCE</scope>
    <source>
        <strain evidence="19">DSM 25168</strain>
    </source>
</reference>
<evidence type="ECO:0000256" key="14">
    <source>
        <dbReference type="PIRNR" id="PIRNR006337"/>
    </source>
</evidence>
<comment type="subcellular location">
    <subcellularLocation>
        <location evidence="1 15">Cytoplasm</location>
    </subcellularLocation>
</comment>
<dbReference type="InterPro" id="IPR013783">
    <property type="entry name" value="Ig-like_fold"/>
</dbReference>
<evidence type="ECO:0000256" key="8">
    <source>
        <dbReference type="ARBA" id="ARBA00023277"/>
    </source>
</evidence>
<keyword evidence="20" id="KW-1185">Reference proteome</keyword>
<evidence type="ECO:0000256" key="5">
    <source>
        <dbReference type="ARBA" id="ARBA00015938"/>
    </source>
</evidence>
<keyword evidence="7 14" id="KW-0378">Hydrolase</keyword>
<evidence type="ECO:0000256" key="13">
    <source>
        <dbReference type="NCBIfam" id="TIGR02402"/>
    </source>
</evidence>
<feature type="binding site" evidence="16">
    <location>
        <begin position="377"/>
        <end position="382"/>
    </location>
    <ligand>
        <name>substrate</name>
    </ligand>
</feature>
<evidence type="ECO:0000256" key="1">
    <source>
        <dbReference type="ARBA" id="ARBA00004496"/>
    </source>
</evidence>
<evidence type="ECO:0000256" key="9">
    <source>
        <dbReference type="ARBA" id="ARBA00023295"/>
    </source>
</evidence>
<evidence type="ECO:0000256" key="10">
    <source>
        <dbReference type="ARBA" id="ARBA00032057"/>
    </source>
</evidence>
<dbReference type="GO" id="GO:0005737">
    <property type="term" value="C:cytoplasm"/>
    <property type="evidence" value="ECO:0007669"/>
    <property type="project" value="UniProtKB-SubCell"/>
</dbReference>
<keyword evidence="8" id="KW-0119">Carbohydrate metabolism</keyword>
<feature type="binding site" evidence="16">
    <location>
        <begin position="309"/>
        <end position="313"/>
    </location>
    <ligand>
        <name>substrate</name>
    </ligand>
</feature>
<feature type="active site" description="Nucleophile" evidence="15">
    <location>
        <position position="247"/>
    </location>
</feature>
<dbReference type="KEGG" id="orp:MOP44_11560"/>
<dbReference type="CDD" id="cd02853">
    <property type="entry name" value="E_set_MTHase_like_N"/>
    <property type="match status" value="1"/>
</dbReference>
<dbReference type="GO" id="GO:0033942">
    <property type="term" value="F:4-alpha-D-(1-&gt;4)-alpha-D-glucanotrehalose trehalohydrolase activity"/>
    <property type="evidence" value="ECO:0007669"/>
    <property type="project" value="UniProtKB-EC"/>
</dbReference>
<dbReference type="SUPFAM" id="SSF81296">
    <property type="entry name" value="E set domains"/>
    <property type="match status" value="1"/>
</dbReference>
<comment type="catalytic activity">
    <reaction evidence="12 14">
        <text>hydrolysis of (1-&gt;4)-alpha-D-glucosidic linkage in 4-alpha-D-[(1-&gt;4)-alpha-D-glucanosyl]n trehalose to yield trehalose and (1-&gt;4)-alpha-D-glucan.</text>
        <dbReference type="EC" id="3.2.1.141"/>
    </reaction>
</comment>
<dbReference type="InterPro" id="IPR012768">
    <property type="entry name" value="Trehalose_TreZ"/>
</dbReference>
<comment type="similarity">
    <text evidence="3 14">Belongs to the glycosyl hydrolase 13 family.</text>
</comment>
<organism evidence="19 20">
    <name type="scientific">Occallatibacter riparius</name>
    <dbReference type="NCBI Taxonomy" id="1002689"/>
    <lineage>
        <taxon>Bacteria</taxon>
        <taxon>Pseudomonadati</taxon>
        <taxon>Acidobacteriota</taxon>
        <taxon>Terriglobia</taxon>
        <taxon>Terriglobales</taxon>
        <taxon>Acidobacteriaceae</taxon>
        <taxon>Occallatibacter</taxon>
    </lineage>
</organism>
<feature type="domain" description="Glycosyl hydrolase family 13 catalytic" evidence="18">
    <location>
        <begin position="80"/>
        <end position="445"/>
    </location>
</feature>
<dbReference type="Pfam" id="PF00128">
    <property type="entry name" value="Alpha-amylase"/>
    <property type="match status" value="1"/>
</dbReference>
<evidence type="ECO:0000256" key="11">
    <source>
        <dbReference type="ARBA" id="ARBA00033284"/>
    </source>
</evidence>
<dbReference type="InterPro" id="IPR017853">
    <property type="entry name" value="GH"/>
</dbReference>
<evidence type="ECO:0000256" key="12">
    <source>
        <dbReference type="ARBA" id="ARBA00034013"/>
    </source>
</evidence>
<dbReference type="PANTHER" id="PTHR43651">
    <property type="entry name" value="1,4-ALPHA-GLUCAN-BRANCHING ENZYME"/>
    <property type="match status" value="1"/>
</dbReference>
<dbReference type="InterPro" id="IPR014756">
    <property type="entry name" value="Ig_E-set"/>
</dbReference>
<dbReference type="GO" id="GO:0005992">
    <property type="term" value="P:trehalose biosynthetic process"/>
    <property type="evidence" value="ECO:0007669"/>
    <property type="project" value="UniProtKB-UniRule"/>
</dbReference>
<evidence type="ECO:0000256" key="15">
    <source>
        <dbReference type="PIRSR" id="PIRSR006337-1"/>
    </source>
</evidence>
<feature type="active site" description="Proton donor" evidence="15">
    <location>
        <position position="284"/>
    </location>
</feature>
<evidence type="ECO:0000256" key="4">
    <source>
        <dbReference type="ARBA" id="ARBA00012268"/>
    </source>
</evidence>
<feature type="binding site" evidence="16">
    <location>
        <begin position="245"/>
        <end position="250"/>
    </location>
    <ligand>
        <name>substrate</name>
    </ligand>
</feature>
<dbReference type="Gene3D" id="1.10.10.760">
    <property type="entry name" value="E-set domains of sugar-utilizing enzymes"/>
    <property type="match status" value="1"/>
</dbReference>
<dbReference type="EMBL" id="CP093313">
    <property type="protein sequence ID" value="UWZ86557.1"/>
    <property type="molecule type" value="Genomic_DNA"/>
</dbReference>
<evidence type="ECO:0000256" key="16">
    <source>
        <dbReference type="PIRSR" id="PIRSR006337-2"/>
    </source>
</evidence>
<dbReference type="InterPro" id="IPR044901">
    <property type="entry name" value="Trehalose_TreZ_E-set_sf"/>
</dbReference>
<evidence type="ECO:0000256" key="2">
    <source>
        <dbReference type="ARBA" id="ARBA00005199"/>
    </source>
</evidence>
<keyword evidence="6" id="KW-0963">Cytoplasm</keyword>
<dbReference type="EC" id="3.2.1.141" evidence="4 13"/>
<evidence type="ECO:0000256" key="7">
    <source>
        <dbReference type="ARBA" id="ARBA00022801"/>
    </source>
</evidence>
<dbReference type="PANTHER" id="PTHR43651:SF11">
    <property type="entry name" value="MALTO-OLIGOSYLTREHALOSE TREHALOHYDROLASE"/>
    <property type="match status" value="1"/>
</dbReference>
<evidence type="ECO:0000256" key="6">
    <source>
        <dbReference type="ARBA" id="ARBA00022490"/>
    </source>
</evidence>
<evidence type="ECO:0000313" key="19">
    <source>
        <dbReference type="EMBL" id="UWZ86557.1"/>
    </source>
</evidence>
<dbReference type="NCBIfam" id="TIGR02402">
    <property type="entry name" value="trehalose_TreZ"/>
    <property type="match status" value="1"/>
</dbReference>
<comment type="pathway">
    <text evidence="2 14">Glycan biosynthesis; trehalose biosynthesis.</text>
</comment>
<proteinExistence type="inferred from homology"/>
<dbReference type="RefSeq" id="WP_260796195.1">
    <property type="nucleotide sequence ID" value="NZ_CP093313.1"/>
</dbReference>
<evidence type="ECO:0000256" key="17">
    <source>
        <dbReference type="PIRSR" id="PIRSR006337-3"/>
    </source>
</evidence>
<sequence length="578" mass="64310">MHRFKVWAPLANKMLVEADGVRAAMQGPDKHGWWTADVEAAGPGTKYGFVIDDDARAYPDPRSLWQPDGVHGLSRVYDQHAFAWSDAGFEAPPLASAIVYELHIGTFTQEGTLDAAIGKLDALKELGITHVELMPVNAFAGHHGWGYDGVALFAVYEPYGGPDALKRFVDAAHAKGLAVLLDVVYNHFGPVGNYTGKYGPYVTEAHHTPWGGAVNLEGPWSHEVRRFFLDNALMWMRDFHIDGLRLDAVHAYVDRSAIHFLEQLAFETEALEAETGRQLVLIAESDLNDPRFVSPHEAGGYGMDAQWSDDFHHALFTVLLPGQGGYYDDFGSMGQLKKALEETFVYDGVCSKHRRRVHGKPARHLSQHKFLGFIQNHDQIGNRAVGDRVHEAAGFARAKVAAALVMTAPFVPMIFQGEEWAASSPFQYFADHDDPKMARMVSEGRKREFAAFGWDPKDVPDPEKKETFERSKLKWDEIAQGQHAEMLAWYRNLIRTRRTTPDLNVGHPGNTRVVCSEEGKWLEMRRGAVRVFCNLGDGARSFTVRSGARVLVHSGKQTELQDQALLVGADGVAVVLEE</sequence>
<evidence type="ECO:0000256" key="3">
    <source>
        <dbReference type="ARBA" id="ARBA00008061"/>
    </source>
</evidence>
<dbReference type="InterPro" id="IPR006047">
    <property type="entry name" value="GH13_cat_dom"/>
</dbReference>
<protein>
    <recommendedName>
        <fullName evidence="5 13">Malto-oligosyltrehalose trehalohydrolase</fullName>
        <shortName evidence="14">MTHase</shortName>
        <ecNumber evidence="4 13">3.2.1.141</ecNumber>
    </recommendedName>
    <alternativeName>
        <fullName evidence="11 14">4-alpha-D-((1-&gt;4)-alpha-D-glucano)trehalose trehalohydrolase</fullName>
    </alternativeName>
    <alternativeName>
        <fullName evidence="10 14">Maltooligosyl trehalose trehalohydrolase</fullName>
    </alternativeName>
</protein>
<dbReference type="SMART" id="SM00642">
    <property type="entry name" value="Aamy"/>
    <property type="match status" value="1"/>
</dbReference>
<evidence type="ECO:0000313" key="20">
    <source>
        <dbReference type="Proteomes" id="UP001059380"/>
    </source>
</evidence>
<dbReference type="Proteomes" id="UP001059380">
    <property type="component" value="Chromosome"/>
</dbReference>
<dbReference type="SUPFAM" id="SSF51445">
    <property type="entry name" value="(Trans)glycosidases"/>
    <property type="match status" value="1"/>
</dbReference>
<name>A0A9J7BYK5_9BACT</name>
<gene>
    <name evidence="19" type="primary">treZ</name>
    <name evidence="19" type="ORF">MOP44_11560</name>
</gene>